<gene>
    <name evidence="1" type="ORF">QFC20_001109</name>
</gene>
<dbReference type="EMBL" id="JASBWS010000006">
    <property type="protein sequence ID" value="KAJ9115242.1"/>
    <property type="molecule type" value="Genomic_DNA"/>
</dbReference>
<sequence length="437" mass="46799">MPPRKSVAAAAPAETIAGPRQSLKRKSLSTTALEQVEALLPSSCTPGYTAPSVHVEDSSSSSGRRKSIKGKGKETEGDDGKLTEEQKAALLVEILGFQPTELLQDITESARQQVDKTVLTIENWLSKVVRLSANGGSKGKKQQTQEGELMLEVDQGLHGLETLLNDHMDAALDKLTSWALRNTFEIPDDLRLTLPWHEGLDFDRGIYVASLPEGEVSVQKNIEELREQVENMRKLKHGLTMADRAVEEKVKAMQRQKDAIGFITTIATKAGISSLPSTAREITHNMDTLYARLSEEFDTVLPIPAPPPMTGNPSAGDTSSGTASAATGGMTREWEFGRAAYLSWAVSRAMKNRNTAASPMDVDATDPTATRDEGEEVASDKRLDELVKLTRQVSGAVPPSTAVDHADDAGGEASVGTGAAGLGWALQSLVGGRSESA</sequence>
<name>A0ACC2WW30_9TREE</name>
<organism evidence="1 2">
    <name type="scientific">Naganishia adeliensis</name>
    <dbReference type="NCBI Taxonomy" id="92952"/>
    <lineage>
        <taxon>Eukaryota</taxon>
        <taxon>Fungi</taxon>
        <taxon>Dikarya</taxon>
        <taxon>Basidiomycota</taxon>
        <taxon>Agaricomycotina</taxon>
        <taxon>Tremellomycetes</taxon>
        <taxon>Filobasidiales</taxon>
        <taxon>Filobasidiaceae</taxon>
        <taxon>Naganishia</taxon>
    </lineage>
</organism>
<accession>A0ACC2WW30</accession>
<evidence type="ECO:0000313" key="1">
    <source>
        <dbReference type="EMBL" id="KAJ9115242.1"/>
    </source>
</evidence>
<keyword evidence="2" id="KW-1185">Reference proteome</keyword>
<dbReference type="Proteomes" id="UP001230649">
    <property type="component" value="Unassembled WGS sequence"/>
</dbReference>
<evidence type="ECO:0000313" key="2">
    <source>
        <dbReference type="Proteomes" id="UP001230649"/>
    </source>
</evidence>
<proteinExistence type="predicted"/>
<comment type="caution">
    <text evidence="1">The sequence shown here is derived from an EMBL/GenBank/DDBJ whole genome shotgun (WGS) entry which is preliminary data.</text>
</comment>
<reference evidence="1" key="1">
    <citation type="submission" date="2023-04" db="EMBL/GenBank/DDBJ databases">
        <title>Draft Genome sequencing of Naganishia species isolated from polar environments using Oxford Nanopore Technology.</title>
        <authorList>
            <person name="Leo P."/>
            <person name="Venkateswaran K."/>
        </authorList>
    </citation>
    <scope>NUCLEOTIDE SEQUENCE</scope>
    <source>
        <strain evidence="1">MNA-CCFEE 5262</strain>
    </source>
</reference>
<protein>
    <submittedName>
        <fullName evidence="1">Uncharacterized protein</fullName>
    </submittedName>
</protein>